<evidence type="ECO:0000313" key="8">
    <source>
        <dbReference type="Proteomes" id="UP001297272"/>
    </source>
</evidence>
<accession>A0ABS5RUW7</accession>
<evidence type="ECO:0000259" key="6">
    <source>
        <dbReference type="Pfam" id="PF01494"/>
    </source>
</evidence>
<gene>
    <name evidence="7" type="ORF">JYU29_05165</name>
</gene>
<dbReference type="RefSeq" id="WP_213983646.1">
    <property type="nucleotide sequence ID" value="NZ_JAFMNX010000001.1"/>
</dbReference>
<name>A0ABS5RUW7_9HYPH</name>
<organism evidence="7 8">
    <name type="scientific">Tianweitania aestuarii</name>
    <dbReference type="NCBI Taxonomy" id="2814886"/>
    <lineage>
        <taxon>Bacteria</taxon>
        <taxon>Pseudomonadati</taxon>
        <taxon>Pseudomonadota</taxon>
        <taxon>Alphaproteobacteria</taxon>
        <taxon>Hyphomicrobiales</taxon>
        <taxon>Phyllobacteriaceae</taxon>
        <taxon>Tianweitania</taxon>
    </lineage>
</organism>
<evidence type="ECO:0000256" key="3">
    <source>
        <dbReference type="ARBA" id="ARBA00022827"/>
    </source>
</evidence>
<sequence>MVSPDRPILIAGGGVAGLTAALTLAAEGFPVRLFEAAQEFGEVGAGLQLSPNATHILRRLGVLEHLLPHAVAPTGVVLRDATTLRQLTEIPLTESAARYGAPYLVAHRAAIQQALLAAVKAQPAIIIEKDAQVLSAEFGTDDVTLTLSRDGSTTTIKGAFLVGADGVWSSLRRFVQQDQPVDSVFSGMTAWRTTIDRGTAEALGLSSLIRFDKVSTFLDPKAHLVAYPISAGKALNLVAITRGTAGTKDWSQTDGQAALTAFLSRLGAPLQHLSTLTTWTRWPLYSAPAGLKWTARRLVLTGDAAHAMLPFAAQGAAMAIEDAAVLASLLGQHRTDLERALPLYEAERRPRIDRLLARGKLNRMAWHAAGPIAFGRDMVLRLKGPQSLARDLDWLYGWKEPREQR</sequence>
<feature type="domain" description="FAD-binding" evidence="6">
    <location>
        <begin position="7"/>
        <end position="357"/>
    </location>
</feature>
<dbReference type="PANTHER" id="PTHR13789">
    <property type="entry name" value="MONOOXYGENASE"/>
    <property type="match status" value="1"/>
</dbReference>
<keyword evidence="2" id="KW-0285">Flavoprotein</keyword>
<dbReference type="PANTHER" id="PTHR13789:SF318">
    <property type="entry name" value="GERANYLGERANYL DIPHOSPHATE REDUCTASE"/>
    <property type="match status" value="1"/>
</dbReference>
<keyword evidence="3" id="KW-0274">FAD</keyword>
<keyword evidence="8" id="KW-1185">Reference proteome</keyword>
<dbReference type="SUPFAM" id="SSF51905">
    <property type="entry name" value="FAD/NAD(P)-binding domain"/>
    <property type="match status" value="1"/>
</dbReference>
<keyword evidence="5 7" id="KW-0503">Monooxygenase</keyword>
<dbReference type="Gene3D" id="3.50.50.60">
    <property type="entry name" value="FAD/NAD(P)-binding domain"/>
    <property type="match status" value="1"/>
</dbReference>
<protein>
    <submittedName>
        <fullName evidence="7">FAD-dependent monooxygenase</fullName>
    </submittedName>
</protein>
<evidence type="ECO:0000256" key="1">
    <source>
        <dbReference type="ARBA" id="ARBA00001974"/>
    </source>
</evidence>
<dbReference type="InterPro" id="IPR036188">
    <property type="entry name" value="FAD/NAD-bd_sf"/>
</dbReference>
<dbReference type="InterPro" id="IPR050493">
    <property type="entry name" value="FAD-dep_Monooxygenase_BioMet"/>
</dbReference>
<dbReference type="EMBL" id="JAFMNX010000001">
    <property type="protein sequence ID" value="MBS9720076.1"/>
    <property type="molecule type" value="Genomic_DNA"/>
</dbReference>
<comment type="cofactor">
    <cofactor evidence="1">
        <name>FAD</name>
        <dbReference type="ChEBI" id="CHEBI:57692"/>
    </cofactor>
</comment>
<comment type="caution">
    <text evidence="7">The sequence shown here is derived from an EMBL/GenBank/DDBJ whole genome shotgun (WGS) entry which is preliminary data.</text>
</comment>
<proteinExistence type="predicted"/>
<dbReference type="Proteomes" id="UP001297272">
    <property type="component" value="Unassembled WGS sequence"/>
</dbReference>
<reference evidence="7 8" key="1">
    <citation type="submission" date="2021-03" db="EMBL/GenBank/DDBJ databases">
        <title>Tianweitania aestuarii sp. nov., isolated from a tidal flat.</title>
        <authorList>
            <person name="Park S."/>
            <person name="Yoon J.-H."/>
        </authorList>
    </citation>
    <scope>NUCLEOTIDE SEQUENCE [LARGE SCALE GENOMIC DNA]</scope>
    <source>
        <strain evidence="7 8">BSSL-BM11</strain>
    </source>
</reference>
<dbReference type="Pfam" id="PF01494">
    <property type="entry name" value="FAD_binding_3"/>
    <property type="match status" value="1"/>
</dbReference>
<dbReference type="GO" id="GO:0004497">
    <property type="term" value="F:monooxygenase activity"/>
    <property type="evidence" value="ECO:0007669"/>
    <property type="project" value="UniProtKB-KW"/>
</dbReference>
<dbReference type="PRINTS" id="PR00420">
    <property type="entry name" value="RNGMNOXGNASE"/>
</dbReference>
<evidence type="ECO:0000313" key="7">
    <source>
        <dbReference type="EMBL" id="MBS9720076.1"/>
    </source>
</evidence>
<evidence type="ECO:0000256" key="4">
    <source>
        <dbReference type="ARBA" id="ARBA00023002"/>
    </source>
</evidence>
<dbReference type="SUPFAM" id="SSF54373">
    <property type="entry name" value="FAD-linked reductases, C-terminal domain"/>
    <property type="match status" value="1"/>
</dbReference>
<dbReference type="InterPro" id="IPR002938">
    <property type="entry name" value="FAD-bd"/>
</dbReference>
<evidence type="ECO:0000256" key="2">
    <source>
        <dbReference type="ARBA" id="ARBA00022630"/>
    </source>
</evidence>
<evidence type="ECO:0000256" key="5">
    <source>
        <dbReference type="ARBA" id="ARBA00023033"/>
    </source>
</evidence>
<keyword evidence="4" id="KW-0560">Oxidoreductase</keyword>